<protein>
    <submittedName>
        <fullName evidence="7">Uncharacterized protein</fullName>
    </submittedName>
</protein>
<dbReference type="VEuPathDB" id="FungiDB:PC110_g15186"/>
<dbReference type="EMBL" id="RCMK01000485">
    <property type="protein sequence ID" value="KAG2926076.1"/>
    <property type="molecule type" value="Genomic_DNA"/>
</dbReference>
<dbReference type="EMBL" id="RCMG01002056">
    <property type="protein sequence ID" value="KAG2815441.1"/>
    <property type="molecule type" value="Genomic_DNA"/>
</dbReference>
<dbReference type="EMBL" id="MJFZ01000489">
    <property type="protein sequence ID" value="RAW28422.1"/>
    <property type="molecule type" value="Genomic_DNA"/>
</dbReference>
<evidence type="ECO:0000313" key="7">
    <source>
        <dbReference type="EMBL" id="RAW30695.1"/>
    </source>
</evidence>
<comment type="caution">
    <text evidence="7">The sequence shown here is derived from an EMBL/GenBank/DDBJ whole genome shotgun (WGS) entry which is preliminary data.</text>
</comment>
<accession>A0A329S1W4</accession>
<dbReference type="AlphaFoldDB" id="A0A329S1W4"/>
<gene>
    <name evidence="7" type="ORF">PC110_g12927</name>
    <name evidence="6" type="ORF">PC110_g15186</name>
    <name evidence="1" type="ORF">PC113_g23204</name>
    <name evidence="2" type="ORF">PC115_g23149</name>
    <name evidence="3" type="ORF">PC117_g14987</name>
    <name evidence="4" type="ORF">PC118_g23273</name>
    <name evidence="5" type="ORF">PC129_g24731</name>
</gene>
<proteinExistence type="predicted"/>
<dbReference type="Proteomes" id="UP000736787">
    <property type="component" value="Unassembled WGS sequence"/>
</dbReference>
<evidence type="ECO:0000313" key="4">
    <source>
        <dbReference type="EMBL" id="KAG2958938.1"/>
    </source>
</evidence>
<dbReference type="Proteomes" id="UP000697107">
    <property type="component" value="Unassembled WGS sequence"/>
</dbReference>
<organism evidence="7 8">
    <name type="scientific">Phytophthora cactorum</name>
    <dbReference type="NCBI Taxonomy" id="29920"/>
    <lineage>
        <taxon>Eukaryota</taxon>
        <taxon>Sar</taxon>
        <taxon>Stramenopiles</taxon>
        <taxon>Oomycota</taxon>
        <taxon>Peronosporomycetes</taxon>
        <taxon>Peronosporales</taxon>
        <taxon>Peronosporaceae</taxon>
        <taxon>Phytophthora</taxon>
    </lineage>
</organism>
<dbReference type="Proteomes" id="UP000735874">
    <property type="component" value="Unassembled WGS sequence"/>
</dbReference>
<evidence type="ECO:0000313" key="5">
    <source>
        <dbReference type="EMBL" id="KAG3196191.1"/>
    </source>
</evidence>
<dbReference type="Proteomes" id="UP000760860">
    <property type="component" value="Unassembled WGS sequence"/>
</dbReference>
<dbReference type="Proteomes" id="UP000774804">
    <property type="component" value="Unassembled WGS sequence"/>
</dbReference>
<reference evidence="7 8" key="1">
    <citation type="submission" date="2018-01" db="EMBL/GenBank/DDBJ databases">
        <title>Draft genome of the strawberry crown rot pathogen Phytophthora cactorum.</title>
        <authorList>
            <person name="Armitage A.D."/>
            <person name="Lysoe E."/>
            <person name="Nellist C.F."/>
            <person name="Harrison R.J."/>
            <person name="Brurberg M.B."/>
        </authorList>
    </citation>
    <scope>NUCLEOTIDE SEQUENCE [LARGE SCALE GENOMIC DNA]</scope>
    <source>
        <strain evidence="7 8">10300</strain>
    </source>
</reference>
<evidence type="ECO:0000313" key="2">
    <source>
        <dbReference type="EMBL" id="KAG2878152.1"/>
    </source>
</evidence>
<dbReference type="EMBL" id="RCML01002120">
    <property type="protein sequence ID" value="KAG2958938.1"/>
    <property type="molecule type" value="Genomic_DNA"/>
</dbReference>
<evidence type="ECO:0000313" key="1">
    <source>
        <dbReference type="EMBL" id="KAG2815441.1"/>
    </source>
</evidence>
<evidence type="ECO:0000313" key="3">
    <source>
        <dbReference type="EMBL" id="KAG2926076.1"/>
    </source>
</evidence>
<dbReference type="EMBL" id="RCMI01002181">
    <property type="protein sequence ID" value="KAG2878152.1"/>
    <property type="molecule type" value="Genomic_DNA"/>
</dbReference>
<name>A0A329S1W4_9STRA</name>
<dbReference type="Proteomes" id="UP000251314">
    <property type="component" value="Unassembled WGS sequence"/>
</dbReference>
<reference evidence="5" key="2">
    <citation type="submission" date="2018-05" db="EMBL/GenBank/DDBJ databases">
        <title>Effector identification in a new, highly contiguous assembly of the strawberry crown rot pathogen Phytophthora cactorum.</title>
        <authorList>
            <person name="Armitage A.D."/>
            <person name="Nellist C.F."/>
            <person name="Bates H."/>
            <person name="Vickerstaff R.J."/>
            <person name="Harrison R.J."/>
        </authorList>
    </citation>
    <scope>NUCLEOTIDE SEQUENCE</scope>
    <source>
        <strain evidence="1">15-7</strain>
        <strain evidence="2">4032</strain>
        <strain evidence="3">4040</strain>
        <strain evidence="4">P415</strain>
        <strain evidence="5">P421</strain>
    </source>
</reference>
<evidence type="ECO:0000313" key="8">
    <source>
        <dbReference type="Proteomes" id="UP000251314"/>
    </source>
</evidence>
<keyword evidence="8" id="KW-1185">Reference proteome</keyword>
<dbReference type="EMBL" id="MJFZ01000357">
    <property type="protein sequence ID" value="RAW30695.1"/>
    <property type="molecule type" value="Genomic_DNA"/>
</dbReference>
<evidence type="ECO:0000313" key="6">
    <source>
        <dbReference type="EMBL" id="RAW28422.1"/>
    </source>
</evidence>
<dbReference type="EMBL" id="RCMV01004119">
    <property type="protein sequence ID" value="KAG3196191.1"/>
    <property type="molecule type" value="Genomic_DNA"/>
</dbReference>
<sequence length="38" mass="4363">MSVDELLNPPEEIVLKEHPTDKDFCALTPILKTRLEAR</sequence>
<dbReference type="VEuPathDB" id="FungiDB:PC110_g12927"/>